<dbReference type="AlphaFoldDB" id="A0A378MRW4"/>
<evidence type="ECO:0000313" key="1">
    <source>
        <dbReference type="EMBL" id="STY59013.1"/>
    </source>
</evidence>
<protein>
    <submittedName>
        <fullName evidence="1">Uncharacterized protein</fullName>
    </submittedName>
</protein>
<accession>A0A378MRW4</accession>
<proteinExistence type="predicted"/>
<reference evidence="1 2" key="1">
    <citation type="submission" date="2018-06" db="EMBL/GenBank/DDBJ databases">
        <authorList>
            <consortium name="Pathogen Informatics"/>
            <person name="Doyle S."/>
        </authorList>
    </citation>
    <scope>NUCLEOTIDE SEQUENCE [LARGE SCALE GENOMIC DNA]</scope>
    <source>
        <strain evidence="1 2">NCTC10638</strain>
    </source>
</reference>
<name>A0A378MRW4_MANHA</name>
<organism evidence="1 2">
    <name type="scientific">Mannheimia haemolytica</name>
    <name type="common">Pasteurella haemolytica</name>
    <dbReference type="NCBI Taxonomy" id="75985"/>
    <lineage>
        <taxon>Bacteria</taxon>
        <taxon>Pseudomonadati</taxon>
        <taxon>Pseudomonadota</taxon>
        <taxon>Gammaproteobacteria</taxon>
        <taxon>Pasteurellales</taxon>
        <taxon>Pasteurellaceae</taxon>
        <taxon>Mannheimia</taxon>
    </lineage>
</organism>
<sequence>MRKLKKKKSLLTRKLRLRQIKQIKDRKRLISARRKAFMQMQQAI</sequence>
<gene>
    <name evidence="1" type="ORF">NCTC10638_00155</name>
</gene>
<evidence type="ECO:0000313" key="2">
    <source>
        <dbReference type="Proteomes" id="UP000254802"/>
    </source>
</evidence>
<dbReference type="Proteomes" id="UP000254802">
    <property type="component" value="Unassembled WGS sequence"/>
</dbReference>
<dbReference type="EMBL" id="UGPN01000002">
    <property type="protein sequence ID" value="STY59013.1"/>
    <property type="molecule type" value="Genomic_DNA"/>
</dbReference>